<feature type="transmembrane region" description="Helical" evidence="6">
    <location>
        <begin position="25"/>
        <end position="45"/>
    </location>
</feature>
<keyword evidence="2" id="KW-1003">Cell membrane</keyword>
<reference evidence="7 8" key="1">
    <citation type="journal article" date="2015" name="Stand. Genomic Sci.">
        <title>Genomic Encyclopedia of Bacterial and Archaeal Type Strains, Phase III: the genomes of soil and plant-associated and newly described type strains.</title>
        <authorList>
            <person name="Whitman W.B."/>
            <person name="Woyke T."/>
            <person name="Klenk H.P."/>
            <person name="Zhou Y."/>
            <person name="Lilburn T.G."/>
            <person name="Beck B.J."/>
            <person name="De Vos P."/>
            <person name="Vandamme P."/>
            <person name="Eisen J.A."/>
            <person name="Garrity G."/>
            <person name="Hugenholtz P."/>
            <person name="Kyrpides N.C."/>
        </authorList>
    </citation>
    <scope>NUCLEOTIDE SEQUENCE [LARGE SCALE GENOMIC DNA]</scope>
    <source>
        <strain evidence="7 8">CGMCC 1.10685</strain>
    </source>
</reference>
<evidence type="ECO:0000313" key="7">
    <source>
        <dbReference type="EMBL" id="TWI44820.1"/>
    </source>
</evidence>
<keyword evidence="5 6" id="KW-0472">Membrane</keyword>
<evidence type="ECO:0000256" key="5">
    <source>
        <dbReference type="ARBA" id="ARBA00023136"/>
    </source>
</evidence>
<proteinExistence type="predicted"/>
<feature type="transmembrane region" description="Helical" evidence="6">
    <location>
        <begin position="57"/>
        <end position="82"/>
    </location>
</feature>
<feature type="transmembrane region" description="Helical" evidence="6">
    <location>
        <begin position="199"/>
        <end position="221"/>
    </location>
</feature>
<organism evidence="7 8">
    <name type="scientific">Pseudoduganella flava</name>
    <dbReference type="NCBI Taxonomy" id="871742"/>
    <lineage>
        <taxon>Bacteria</taxon>
        <taxon>Pseudomonadati</taxon>
        <taxon>Pseudomonadota</taxon>
        <taxon>Betaproteobacteria</taxon>
        <taxon>Burkholderiales</taxon>
        <taxon>Oxalobacteraceae</taxon>
        <taxon>Telluria group</taxon>
        <taxon>Pseudoduganella</taxon>
    </lineage>
</organism>
<evidence type="ECO:0000256" key="3">
    <source>
        <dbReference type="ARBA" id="ARBA00022692"/>
    </source>
</evidence>
<dbReference type="Proteomes" id="UP000315112">
    <property type="component" value="Unassembled WGS sequence"/>
</dbReference>
<name>A0A562PKS8_9BURK</name>
<feature type="transmembrane region" description="Helical" evidence="6">
    <location>
        <begin position="167"/>
        <end position="187"/>
    </location>
</feature>
<dbReference type="PANTHER" id="PTHR30086:SF20">
    <property type="entry name" value="ARGININE EXPORTER PROTEIN ARGO-RELATED"/>
    <property type="match status" value="1"/>
</dbReference>
<evidence type="ECO:0000256" key="6">
    <source>
        <dbReference type="SAM" id="Phobius"/>
    </source>
</evidence>
<keyword evidence="4 6" id="KW-1133">Transmembrane helix</keyword>
<dbReference type="GO" id="GO:0015171">
    <property type="term" value="F:amino acid transmembrane transporter activity"/>
    <property type="evidence" value="ECO:0007669"/>
    <property type="project" value="TreeGrafter"/>
</dbReference>
<dbReference type="EMBL" id="VLKW01000008">
    <property type="protein sequence ID" value="TWI44820.1"/>
    <property type="molecule type" value="Genomic_DNA"/>
</dbReference>
<comment type="caution">
    <text evidence="7">The sequence shown here is derived from an EMBL/GenBank/DDBJ whole genome shotgun (WGS) entry which is preliminary data.</text>
</comment>
<feature type="transmembrane region" description="Helical" evidence="6">
    <location>
        <begin position="127"/>
        <end position="147"/>
    </location>
</feature>
<accession>A0A562PKS8</accession>
<evidence type="ECO:0000256" key="1">
    <source>
        <dbReference type="ARBA" id="ARBA00004651"/>
    </source>
</evidence>
<keyword evidence="3 6" id="KW-0812">Transmembrane</keyword>
<dbReference type="PANTHER" id="PTHR30086">
    <property type="entry name" value="ARGININE EXPORTER PROTEIN ARGO"/>
    <property type="match status" value="1"/>
</dbReference>
<feature type="transmembrane region" description="Helical" evidence="6">
    <location>
        <begin position="88"/>
        <end position="106"/>
    </location>
</feature>
<dbReference type="AlphaFoldDB" id="A0A562PKS8"/>
<dbReference type="Pfam" id="PF01810">
    <property type="entry name" value="LysE"/>
    <property type="match status" value="1"/>
</dbReference>
<dbReference type="InterPro" id="IPR001123">
    <property type="entry name" value="LeuE-type"/>
</dbReference>
<evidence type="ECO:0000313" key="8">
    <source>
        <dbReference type="Proteomes" id="UP000315112"/>
    </source>
</evidence>
<protein>
    <submittedName>
        <fullName evidence="7">L-lysine exporter family protein LysE/ArgO</fullName>
    </submittedName>
</protein>
<evidence type="ECO:0000256" key="2">
    <source>
        <dbReference type="ARBA" id="ARBA00022475"/>
    </source>
</evidence>
<sequence>MPRERDNERLINKQAKAAAMTTTQVYLSGLGLGASLIMAIGAQNAHVLRMGVRRSHVALTVAACIVVDIVLIAAGVAGAGALIEGSPLLLAAARWGGAAFLAWYGLRSWRALLTPKELRVAADDAPITAAAALVSVLAMSLLNPHVYLDTLVLLGSVGGRYPAGERAAFSAGAMTASFLWFTVLGFGAARFAGVLGRPVAWRCIEALTGAVMLLLAAGLVADAL</sequence>
<dbReference type="GO" id="GO:0005886">
    <property type="term" value="C:plasma membrane"/>
    <property type="evidence" value="ECO:0007669"/>
    <property type="project" value="UniProtKB-SubCell"/>
</dbReference>
<evidence type="ECO:0000256" key="4">
    <source>
        <dbReference type="ARBA" id="ARBA00022989"/>
    </source>
</evidence>
<gene>
    <name evidence="7" type="ORF">IP92_03991</name>
</gene>
<comment type="subcellular location">
    <subcellularLocation>
        <location evidence="1">Cell membrane</location>
        <topology evidence="1">Multi-pass membrane protein</topology>
    </subcellularLocation>
</comment>